<evidence type="ECO:0000256" key="2">
    <source>
        <dbReference type="ARBA" id="ARBA00022448"/>
    </source>
</evidence>
<dbReference type="AlphaFoldDB" id="A0A1F7VAP3"/>
<feature type="site" description="Contributes to redox potential value" evidence="8">
    <location>
        <position position="32"/>
    </location>
</feature>
<evidence type="ECO:0000256" key="3">
    <source>
        <dbReference type="ARBA" id="ARBA00022982"/>
    </source>
</evidence>
<dbReference type="PIRSF" id="PIRSF000077">
    <property type="entry name" value="Thioredoxin"/>
    <property type="match status" value="1"/>
</dbReference>
<evidence type="ECO:0000256" key="8">
    <source>
        <dbReference type="PIRSR" id="PIRSR000077-1"/>
    </source>
</evidence>
<feature type="domain" description="Thioredoxin" evidence="10">
    <location>
        <begin position="1"/>
        <end position="107"/>
    </location>
</feature>
<feature type="active site" description="Nucleophile" evidence="8">
    <location>
        <position position="33"/>
    </location>
</feature>
<dbReference type="FunFam" id="3.40.30.10:FF:000001">
    <property type="entry name" value="Thioredoxin"/>
    <property type="match status" value="1"/>
</dbReference>
<dbReference type="CDD" id="cd02947">
    <property type="entry name" value="TRX_family"/>
    <property type="match status" value="1"/>
</dbReference>
<proteinExistence type="inferred from homology"/>
<gene>
    <name evidence="11" type="ORF">A3I40_03500</name>
</gene>
<evidence type="ECO:0000256" key="6">
    <source>
        <dbReference type="NCBIfam" id="TIGR01068"/>
    </source>
</evidence>
<dbReference type="InterPro" id="IPR017937">
    <property type="entry name" value="Thioredoxin_CS"/>
</dbReference>
<comment type="similarity">
    <text evidence="1 7">Belongs to the thioredoxin family.</text>
</comment>
<dbReference type="Proteomes" id="UP000178723">
    <property type="component" value="Unassembled WGS sequence"/>
</dbReference>
<evidence type="ECO:0000256" key="4">
    <source>
        <dbReference type="ARBA" id="ARBA00023157"/>
    </source>
</evidence>
<dbReference type="STRING" id="1802407.A3I40_03500"/>
<dbReference type="PROSITE" id="PS51352">
    <property type="entry name" value="THIOREDOXIN_2"/>
    <property type="match status" value="1"/>
</dbReference>
<dbReference type="GO" id="GO:0005829">
    <property type="term" value="C:cytosol"/>
    <property type="evidence" value="ECO:0007669"/>
    <property type="project" value="TreeGrafter"/>
</dbReference>
<keyword evidence="4 9" id="KW-1015">Disulfide bond</keyword>
<dbReference type="InterPro" id="IPR005746">
    <property type="entry name" value="Thioredoxin"/>
</dbReference>
<evidence type="ECO:0000256" key="5">
    <source>
        <dbReference type="ARBA" id="ARBA00023284"/>
    </source>
</evidence>
<dbReference type="InterPro" id="IPR036249">
    <property type="entry name" value="Thioredoxin-like_sf"/>
</dbReference>
<dbReference type="PANTHER" id="PTHR45663">
    <property type="entry name" value="GEO12009P1"/>
    <property type="match status" value="1"/>
</dbReference>
<dbReference type="EMBL" id="MGEP01000006">
    <property type="protein sequence ID" value="OGL87483.1"/>
    <property type="molecule type" value="Genomic_DNA"/>
</dbReference>
<evidence type="ECO:0000313" key="11">
    <source>
        <dbReference type="EMBL" id="OGL87483.1"/>
    </source>
</evidence>
<dbReference type="PRINTS" id="PR00421">
    <property type="entry name" value="THIOREDOXIN"/>
</dbReference>
<feature type="site" description="Deprotonates C-terminal active site Cys" evidence="8">
    <location>
        <position position="24"/>
    </location>
</feature>
<dbReference type="GO" id="GO:0015035">
    <property type="term" value="F:protein-disulfide reductase activity"/>
    <property type="evidence" value="ECO:0007669"/>
    <property type="project" value="UniProtKB-UniRule"/>
</dbReference>
<reference evidence="11 12" key="1">
    <citation type="journal article" date="2016" name="Nat. Commun.">
        <title>Thousands of microbial genomes shed light on interconnected biogeochemical processes in an aquifer system.</title>
        <authorList>
            <person name="Anantharaman K."/>
            <person name="Brown C.T."/>
            <person name="Hug L.A."/>
            <person name="Sharon I."/>
            <person name="Castelle C.J."/>
            <person name="Probst A.J."/>
            <person name="Thomas B.C."/>
            <person name="Singh A."/>
            <person name="Wilkins M.J."/>
            <person name="Karaoz U."/>
            <person name="Brodie E.L."/>
            <person name="Williams K.H."/>
            <person name="Hubbard S.S."/>
            <person name="Banfield J.F."/>
        </authorList>
    </citation>
    <scope>NUCLEOTIDE SEQUENCE [LARGE SCALE GENOMIC DNA]</scope>
</reference>
<keyword evidence="3" id="KW-0249">Electron transport</keyword>
<name>A0A1F7VAP3_9BACT</name>
<protein>
    <recommendedName>
        <fullName evidence="6 7">Thioredoxin</fullName>
    </recommendedName>
</protein>
<dbReference type="NCBIfam" id="TIGR01068">
    <property type="entry name" value="thioredoxin"/>
    <property type="match status" value="1"/>
</dbReference>
<dbReference type="Gene3D" id="3.40.30.10">
    <property type="entry name" value="Glutaredoxin"/>
    <property type="match status" value="1"/>
</dbReference>
<dbReference type="InterPro" id="IPR013766">
    <property type="entry name" value="Thioredoxin_domain"/>
</dbReference>
<evidence type="ECO:0000256" key="7">
    <source>
        <dbReference type="PIRNR" id="PIRNR000077"/>
    </source>
</evidence>
<dbReference type="Pfam" id="PF00085">
    <property type="entry name" value="Thioredoxin"/>
    <property type="match status" value="1"/>
</dbReference>
<evidence type="ECO:0000256" key="1">
    <source>
        <dbReference type="ARBA" id="ARBA00008987"/>
    </source>
</evidence>
<keyword evidence="5 9" id="KW-0676">Redox-active center</keyword>
<keyword evidence="2" id="KW-0813">Transport</keyword>
<accession>A0A1F7VAP3</accession>
<evidence type="ECO:0000313" key="12">
    <source>
        <dbReference type="Proteomes" id="UP000178723"/>
    </source>
</evidence>
<feature type="disulfide bond" description="Redox-active" evidence="9">
    <location>
        <begin position="30"/>
        <end position="33"/>
    </location>
</feature>
<dbReference type="PANTHER" id="PTHR45663:SF11">
    <property type="entry name" value="GEO12009P1"/>
    <property type="match status" value="1"/>
</dbReference>
<feature type="site" description="Contributes to redox potential value" evidence="8">
    <location>
        <position position="31"/>
    </location>
</feature>
<evidence type="ECO:0000256" key="9">
    <source>
        <dbReference type="PIRSR" id="PIRSR000077-4"/>
    </source>
</evidence>
<dbReference type="SUPFAM" id="SSF52833">
    <property type="entry name" value="Thioredoxin-like"/>
    <property type="match status" value="1"/>
</dbReference>
<organism evidence="11 12">
    <name type="scientific">Candidatus Uhrbacteria bacterium RIFCSPLOWO2_02_FULL_48_12</name>
    <dbReference type="NCBI Taxonomy" id="1802407"/>
    <lineage>
        <taxon>Bacteria</taxon>
        <taxon>Candidatus Uhriibacteriota</taxon>
    </lineage>
</organism>
<feature type="active site" description="Nucleophile" evidence="8">
    <location>
        <position position="30"/>
    </location>
</feature>
<comment type="caution">
    <text evidence="11">The sequence shown here is derived from an EMBL/GenBank/DDBJ whole genome shotgun (WGS) entry which is preliminary data.</text>
</comment>
<evidence type="ECO:0000259" key="10">
    <source>
        <dbReference type="PROSITE" id="PS51352"/>
    </source>
</evidence>
<dbReference type="PROSITE" id="PS00194">
    <property type="entry name" value="THIOREDOXIN_1"/>
    <property type="match status" value="1"/>
</dbReference>
<dbReference type="GO" id="GO:0045454">
    <property type="term" value="P:cell redox homeostasis"/>
    <property type="evidence" value="ECO:0007669"/>
    <property type="project" value="TreeGrafter"/>
</dbReference>
<sequence length="107" mass="11773">METIFTDQNFQNEVLGAAVPVLVDFWAPWCGPCRVSGPIIERVAGRMKDGPIKIGKLNVDENQETAQKYGIMSIPTFLLFKAGKVVEQMIGVPTEDGLIAKLESHIN</sequence>